<accession>A0A835XJG9</accession>
<reference evidence="4" key="1">
    <citation type="journal article" date="2020" name="bioRxiv">
        <title>Comparative genomics of Chlamydomonas.</title>
        <authorList>
            <person name="Craig R.J."/>
            <person name="Hasan A.R."/>
            <person name="Ness R.W."/>
            <person name="Keightley P.D."/>
        </authorList>
    </citation>
    <scope>NUCLEOTIDE SEQUENCE</scope>
    <source>
        <strain evidence="4">CCAP 11/70</strain>
    </source>
</reference>
<name>A0A835XJG9_9CHLO</name>
<dbReference type="Pfam" id="PF00106">
    <property type="entry name" value="adh_short"/>
    <property type="match status" value="1"/>
</dbReference>
<feature type="region of interest" description="Disordered" evidence="3">
    <location>
        <begin position="124"/>
        <end position="149"/>
    </location>
</feature>
<dbReference type="PRINTS" id="PR00081">
    <property type="entry name" value="GDHRDH"/>
</dbReference>
<dbReference type="PANTHER" id="PTHR24320:SF286">
    <property type="entry name" value="NAD(P)-BINDING ROSSMANN-FOLD SUPERFAMILY PROTEIN"/>
    <property type="match status" value="1"/>
</dbReference>
<proteinExistence type="inferred from homology"/>
<feature type="compositionally biased region" description="Pro residues" evidence="3">
    <location>
        <begin position="134"/>
        <end position="148"/>
    </location>
</feature>
<dbReference type="Proteomes" id="UP000612055">
    <property type="component" value="Unassembled WGS sequence"/>
</dbReference>
<feature type="region of interest" description="Disordered" evidence="3">
    <location>
        <begin position="254"/>
        <end position="287"/>
    </location>
</feature>
<comment type="similarity">
    <text evidence="1">Belongs to the short-chain dehydrogenases/reductases (SDR) family.</text>
</comment>
<evidence type="ECO:0000256" key="1">
    <source>
        <dbReference type="ARBA" id="ARBA00006484"/>
    </source>
</evidence>
<dbReference type="SUPFAM" id="SSF51735">
    <property type="entry name" value="NAD(P)-binding Rossmann-fold domains"/>
    <property type="match status" value="2"/>
</dbReference>
<gene>
    <name evidence="4" type="ORF">HYH03_016668</name>
</gene>
<dbReference type="EMBL" id="JAEHOE010000148">
    <property type="protein sequence ID" value="KAG2484530.1"/>
    <property type="molecule type" value="Genomic_DNA"/>
</dbReference>
<keyword evidence="5" id="KW-1185">Reference proteome</keyword>
<dbReference type="GO" id="GO:0016491">
    <property type="term" value="F:oxidoreductase activity"/>
    <property type="evidence" value="ECO:0007669"/>
    <property type="project" value="UniProtKB-KW"/>
</dbReference>
<organism evidence="4 5">
    <name type="scientific">Edaphochlamys debaryana</name>
    <dbReference type="NCBI Taxonomy" id="47281"/>
    <lineage>
        <taxon>Eukaryota</taxon>
        <taxon>Viridiplantae</taxon>
        <taxon>Chlorophyta</taxon>
        <taxon>core chlorophytes</taxon>
        <taxon>Chlorophyceae</taxon>
        <taxon>CS clade</taxon>
        <taxon>Chlamydomonadales</taxon>
        <taxon>Chlamydomonadales incertae sedis</taxon>
        <taxon>Edaphochlamys</taxon>
    </lineage>
</organism>
<keyword evidence="2" id="KW-0560">Oxidoreductase</keyword>
<sequence>MDALAVAPLLPPVVAPLKAASSILHSPGSPPLLGCVARLAHIVWDGTVESFGTIADHLRERLGPRGAEPFATPLDGKVCIVTGGNAGIGFATARALARRGAHVVLACRDRERAQAAAEAIARTPPLPGCCGTPSPSPSPSPPAPPPPLSVEALPLDLGRMASVRAFAADWRRGGRRLDLIVCNAGVMGPPRRLETADGLEVQFQVNFLSHWLLANQLLQIEHERRQRAKAAPPPSAAAASKQLPLGATAGGAGSALPLSARAGGPHSPSPSAGLEAEGPGQEGEEEEAVRVVMVSSLTHRAGALQWGDKQSKNRYEPFLSYGLSKLANTLTARELQRRFDRSPQHRGYTAVAVHPGLVSTALANGFFTGVGTGWAADWRAPLRPLAESATECFGRLLGPLLMRTPDQSATIMLAACLGPRGAVAGRYLALGTPTRPDEYAEDEGRARELWAYAQELTGCPPALD</sequence>
<comment type="caution">
    <text evidence="4">The sequence shown here is derived from an EMBL/GenBank/DDBJ whole genome shotgun (WGS) entry which is preliminary data.</text>
</comment>
<evidence type="ECO:0000313" key="4">
    <source>
        <dbReference type="EMBL" id="KAG2484530.1"/>
    </source>
</evidence>
<evidence type="ECO:0000313" key="5">
    <source>
        <dbReference type="Proteomes" id="UP000612055"/>
    </source>
</evidence>
<evidence type="ECO:0000256" key="2">
    <source>
        <dbReference type="ARBA" id="ARBA00023002"/>
    </source>
</evidence>
<dbReference type="AlphaFoldDB" id="A0A835XJG9"/>
<dbReference type="InterPro" id="IPR002347">
    <property type="entry name" value="SDR_fam"/>
</dbReference>
<dbReference type="OrthoDB" id="191139at2759"/>
<dbReference type="Gene3D" id="3.40.50.720">
    <property type="entry name" value="NAD(P)-binding Rossmann-like Domain"/>
    <property type="match status" value="1"/>
</dbReference>
<dbReference type="PANTHER" id="PTHR24320">
    <property type="entry name" value="RETINOL DEHYDROGENASE"/>
    <property type="match status" value="1"/>
</dbReference>
<evidence type="ECO:0000256" key="3">
    <source>
        <dbReference type="SAM" id="MobiDB-lite"/>
    </source>
</evidence>
<dbReference type="InterPro" id="IPR036291">
    <property type="entry name" value="NAD(P)-bd_dom_sf"/>
</dbReference>
<feature type="compositionally biased region" description="Low complexity" evidence="3">
    <location>
        <begin position="254"/>
        <end position="264"/>
    </location>
</feature>
<protein>
    <submittedName>
        <fullName evidence="4">Uncharacterized protein</fullName>
    </submittedName>
</protein>
<feature type="compositionally biased region" description="Low complexity" evidence="3">
    <location>
        <begin position="124"/>
        <end position="133"/>
    </location>
</feature>